<comment type="caution">
    <text evidence="1">The sequence shown here is derived from an EMBL/GenBank/DDBJ whole genome shotgun (WGS) entry which is preliminary data.</text>
</comment>
<proteinExistence type="predicted"/>
<name>A0A0T5NV44_9RHOB</name>
<dbReference type="AlphaFoldDB" id="A0A0T5NV44"/>
<keyword evidence="2" id="KW-1185">Reference proteome</keyword>
<protein>
    <submittedName>
        <fullName evidence="1">Uncharacterized protein</fullName>
    </submittedName>
</protein>
<gene>
    <name evidence="1" type="ORF">XM53_09450</name>
</gene>
<evidence type="ECO:0000313" key="1">
    <source>
        <dbReference type="EMBL" id="KRS12794.1"/>
    </source>
</evidence>
<dbReference type="RefSeq" id="WP_057792659.1">
    <property type="nucleotide sequence ID" value="NZ_LAXJ01000008.1"/>
</dbReference>
<dbReference type="Proteomes" id="UP000051295">
    <property type="component" value="Unassembled WGS sequence"/>
</dbReference>
<evidence type="ECO:0000313" key="2">
    <source>
        <dbReference type="Proteomes" id="UP000051295"/>
    </source>
</evidence>
<dbReference type="PATRIC" id="fig|1641875.4.peg.4300"/>
<organism evidence="1 2">
    <name type="scientific">Roseovarius atlanticus</name>
    <dbReference type="NCBI Taxonomy" id="1641875"/>
    <lineage>
        <taxon>Bacteria</taxon>
        <taxon>Pseudomonadati</taxon>
        <taxon>Pseudomonadota</taxon>
        <taxon>Alphaproteobacteria</taxon>
        <taxon>Rhodobacterales</taxon>
        <taxon>Roseobacteraceae</taxon>
        <taxon>Roseovarius</taxon>
    </lineage>
</organism>
<sequence>MPRQGSEPAQPAHEEALRDMFLRVGQLNFNWTNTESLLIHLIAGLADTDKDVAMVIFLTLNTTSARLDLVDRLAKLAHTPADQRDAVLSLTARFRKEATLRNKFNHCIYSFSPDGGPLNTIMMRIADRKDRILVGKQEVADAQEVARIDASIARLRQLNLDIWQTVATFGYPL</sequence>
<dbReference type="STRING" id="1641875.XM53_09450"/>
<accession>A0A0T5NV44</accession>
<dbReference type="EMBL" id="LAXJ01000008">
    <property type="protein sequence ID" value="KRS12794.1"/>
    <property type="molecule type" value="Genomic_DNA"/>
</dbReference>
<reference evidence="1 2" key="1">
    <citation type="submission" date="2015-04" db="EMBL/GenBank/DDBJ databases">
        <title>The draft genome sequence of Roseovarius sp.R12b.</title>
        <authorList>
            <person name="Li G."/>
            <person name="Lai Q."/>
            <person name="Shao Z."/>
            <person name="Yan P."/>
        </authorList>
    </citation>
    <scope>NUCLEOTIDE SEQUENCE [LARGE SCALE GENOMIC DNA]</scope>
    <source>
        <strain evidence="1 2">R12B</strain>
    </source>
</reference>